<organism evidence="5 6">
    <name type="scientific">Cylindrobasidium torrendii FP15055 ss-10</name>
    <dbReference type="NCBI Taxonomy" id="1314674"/>
    <lineage>
        <taxon>Eukaryota</taxon>
        <taxon>Fungi</taxon>
        <taxon>Dikarya</taxon>
        <taxon>Basidiomycota</taxon>
        <taxon>Agaricomycotina</taxon>
        <taxon>Agaricomycetes</taxon>
        <taxon>Agaricomycetidae</taxon>
        <taxon>Agaricales</taxon>
        <taxon>Marasmiineae</taxon>
        <taxon>Physalacriaceae</taxon>
        <taxon>Cylindrobasidium</taxon>
    </lineage>
</organism>
<dbReference type="STRING" id="1314674.A0A0D7BTT5"/>
<dbReference type="InterPro" id="IPR034543">
    <property type="entry name" value="LCL2"/>
</dbReference>
<dbReference type="AlphaFoldDB" id="A0A0D7BTT5"/>
<comment type="similarity">
    <text evidence="1">Belongs to the LCL2 family.</text>
</comment>
<keyword evidence="6" id="KW-1185">Reference proteome</keyword>
<evidence type="ECO:0000313" key="5">
    <source>
        <dbReference type="EMBL" id="KIY73807.1"/>
    </source>
</evidence>
<dbReference type="GO" id="GO:0036503">
    <property type="term" value="P:ERAD pathway"/>
    <property type="evidence" value="ECO:0007669"/>
    <property type="project" value="TreeGrafter"/>
</dbReference>
<evidence type="ECO:0000256" key="1">
    <source>
        <dbReference type="ARBA" id="ARBA00010545"/>
    </source>
</evidence>
<dbReference type="OrthoDB" id="2234316at2759"/>
<dbReference type="Proteomes" id="UP000054007">
    <property type="component" value="Unassembled WGS sequence"/>
</dbReference>
<dbReference type="PANTHER" id="PTHR38425">
    <property type="entry name" value="LONG CHRONOLOGICAL LIFESPAN PROTEIN 2"/>
    <property type="match status" value="1"/>
</dbReference>
<evidence type="ECO:0000256" key="2">
    <source>
        <dbReference type="ARBA" id="ARBA00018534"/>
    </source>
</evidence>
<name>A0A0D7BTT5_9AGAR</name>
<sequence>MYTARLPVVLLCFCAVANAQFGFFDRMFHHEQEERPSAASQWQAHLDAVSCNQYLCPTTLNCVKSPSDCPCPYVEDIKCIIPDKDSRDGSTVVCARGQEGCDQIKRLSKKL</sequence>
<dbReference type="PANTHER" id="PTHR38425:SF1">
    <property type="entry name" value="LONG CHRONOLOGICAL LIFESPAN PROTEIN 2"/>
    <property type="match status" value="1"/>
</dbReference>
<evidence type="ECO:0000256" key="3">
    <source>
        <dbReference type="ARBA" id="ARBA00022729"/>
    </source>
</evidence>
<reference evidence="5 6" key="1">
    <citation type="journal article" date="2015" name="Fungal Genet. Biol.">
        <title>Evolution of novel wood decay mechanisms in Agaricales revealed by the genome sequences of Fistulina hepatica and Cylindrobasidium torrendii.</title>
        <authorList>
            <person name="Floudas D."/>
            <person name="Held B.W."/>
            <person name="Riley R."/>
            <person name="Nagy L.G."/>
            <person name="Koehler G."/>
            <person name="Ransdell A.S."/>
            <person name="Younus H."/>
            <person name="Chow J."/>
            <person name="Chiniquy J."/>
            <person name="Lipzen A."/>
            <person name="Tritt A."/>
            <person name="Sun H."/>
            <person name="Haridas S."/>
            <person name="LaButti K."/>
            <person name="Ohm R.A."/>
            <person name="Kues U."/>
            <person name="Blanchette R.A."/>
            <person name="Grigoriev I.V."/>
            <person name="Minto R.E."/>
            <person name="Hibbett D.S."/>
        </authorList>
    </citation>
    <scope>NUCLEOTIDE SEQUENCE [LARGE SCALE GENOMIC DNA]</scope>
    <source>
        <strain evidence="5 6">FP15055 ss-10</strain>
    </source>
</reference>
<feature type="chain" id="PRO_5002317657" description="Long chronological lifespan protein 2" evidence="4">
    <location>
        <begin position="20"/>
        <end position="111"/>
    </location>
</feature>
<dbReference type="EMBL" id="KN880434">
    <property type="protein sequence ID" value="KIY73807.1"/>
    <property type="molecule type" value="Genomic_DNA"/>
</dbReference>
<accession>A0A0D7BTT5</accession>
<feature type="signal peptide" evidence="4">
    <location>
        <begin position="1"/>
        <end position="19"/>
    </location>
</feature>
<proteinExistence type="inferred from homology"/>
<gene>
    <name evidence="5" type="ORF">CYLTODRAFT_416832</name>
</gene>
<evidence type="ECO:0000256" key="4">
    <source>
        <dbReference type="SAM" id="SignalP"/>
    </source>
</evidence>
<evidence type="ECO:0000313" key="6">
    <source>
        <dbReference type="Proteomes" id="UP000054007"/>
    </source>
</evidence>
<keyword evidence="3 4" id="KW-0732">Signal</keyword>
<protein>
    <recommendedName>
        <fullName evidence="2">Long chronological lifespan protein 2</fullName>
    </recommendedName>
</protein>